<dbReference type="GO" id="GO:0005524">
    <property type="term" value="F:ATP binding"/>
    <property type="evidence" value="ECO:0007669"/>
    <property type="project" value="UniProtKB-KW"/>
</dbReference>
<comment type="subcellular location">
    <subcellularLocation>
        <location evidence="1">Cell membrane</location>
        <topology evidence="1">Peripheral membrane protein</topology>
    </subcellularLocation>
</comment>
<dbReference type="GO" id="GO:0005886">
    <property type="term" value="C:plasma membrane"/>
    <property type="evidence" value="ECO:0007669"/>
    <property type="project" value="UniProtKB-SubCell"/>
</dbReference>
<reference evidence="8 9" key="1">
    <citation type="submission" date="2019-06" db="EMBL/GenBank/DDBJ databases">
        <title>Genome sequencing of plant associated microbes to promote plant fitness in Sorghum bicolor and Oryza sativa.</title>
        <authorList>
            <person name="Coleman-Derr D."/>
        </authorList>
    </citation>
    <scope>NUCLEOTIDE SEQUENCE [LARGE SCALE GENOMIC DNA]</scope>
    <source>
        <strain evidence="8 9">KV-663</strain>
    </source>
</reference>
<dbReference type="PANTHER" id="PTHR42711:SF5">
    <property type="entry name" value="ABC TRANSPORTER ATP-BINDING PROTEIN NATA"/>
    <property type="match status" value="1"/>
</dbReference>
<dbReference type="SMART" id="SM00382">
    <property type="entry name" value="AAA"/>
    <property type="match status" value="1"/>
</dbReference>
<dbReference type="InterPro" id="IPR050763">
    <property type="entry name" value="ABC_transporter_ATP-binding"/>
</dbReference>
<proteinExistence type="inferred from homology"/>
<dbReference type="EMBL" id="VFPM01000002">
    <property type="protein sequence ID" value="TQM62478.1"/>
    <property type="molecule type" value="Genomic_DNA"/>
</dbReference>
<feature type="domain" description="ABC transporter" evidence="7">
    <location>
        <begin position="5"/>
        <end position="230"/>
    </location>
</feature>
<dbReference type="SUPFAM" id="SSF52540">
    <property type="entry name" value="P-loop containing nucleoside triphosphate hydrolases"/>
    <property type="match status" value="1"/>
</dbReference>
<keyword evidence="5 8" id="KW-0067">ATP-binding</keyword>
<comment type="caution">
    <text evidence="8">The sequence shown here is derived from an EMBL/GenBank/DDBJ whole genome shotgun (WGS) entry which is preliminary data.</text>
</comment>
<dbReference type="Pfam" id="PF00005">
    <property type="entry name" value="ABC_tran"/>
    <property type="match status" value="1"/>
</dbReference>
<evidence type="ECO:0000313" key="8">
    <source>
        <dbReference type="EMBL" id="TQM62478.1"/>
    </source>
</evidence>
<protein>
    <submittedName>
        <fullName evidence="8">ABC-2 type transport system ATP-binding protein</fullName>
    </submittedName>
</protein>
<evidence type="ECO:0000256" key="3">
    <source>
        <dbReference type="ARBA" id="ARBA00022448"/>
    </source>
</evidence>
<evidence type="ECO:0000256" key="4">
    <source>
        <dbReference type="ARBA" id="ARBA00022741"/>
    </source>
</evidence>
<dbReference type="GO" id="GO:0016887">
    <property type="term" value="F:ATP hydrolysis activity"/>
    <property type="evidence" value="ECO:0007669"/>
    <property type="project" value="InterPro"/>
</dbReference>
<accession>A0A543HVV1</accession>
<dbReference type="PANTHER" id="PTHR42711">
    <property type="entry name" value="ABC TRANSPORTER ATP-BINDING PROTEIN"/>
    <property type="match status" value="1"/>
</dbReference>
<keyword evidence="4" id="KW-0547">Nucleotide-binding</keyword>
<comment type="similarity">
    <text evidence="2">Belongs to the ABC transporter superfamily.</text>
</comment>
<keyword evidence="6" id="KW-0046">Antibiotic resistance</keyword>
<dbReference type="RefSeq" id="WP_141844565.1">
    <property type="nucleotide sequence ID" value="NZ_VFPM01000002.1"/>
</dbReference>
<evidence type="ECO:0000313" key="9">
    <source>
        <dbReference type="Proteomes" id="UP000316747"/>
    </source>
</evidence>
<dbReference type="InterPro" id="IPR003593">
    <property type="entry name" value="AAA+_ATPase"/>
</dbReference>
<evidence type="ECO:0000256" key="6">
    <source>
        <dbReference type="ARBA" id="ARBA00023251"/>
    </source>
</evidence>
<gene>
    <name evidence="8" type="ORF">FBY41_2510</name>
</gene>
<evidence type="ECO:0000256" key="5">
    <source>
        <dbReference type="ARBA" id="ARBA00022840"/>
    </source>
</evidence>
<evidence type="ECO:0000256" key="1">
    <source>
        <dbReference type="ARBA" id="ARBA00004202"/>
    </source>
</evidence>
<dbReference type="Gene3D" id="3.40.50.300">
    <property type="entry name" value="P-loop containing nucleotide triphosphate hydrolases"/>
    <property type="match status" value="1"/>
</dbReference>
<dbReference type="CDD" id="cd03230">
    <property type="entry name" value="ABC_DR_subfamily_A"/>
    <property type="match status" value="1"/>
</dbReference>
<keyword evidence="3" id="KW-0813">Transport</keyword>
<dbReference type="GO" id="GO:0046677">
    <property type="term" value="P:response to antibiotic"/>
    <property type="evidence" value="ECO:0007669"/>
    <property type="project" value="UniProtKB-KW"/>
</dbReference>
<evidence type="ECO:0000256" key="2">
    <source>
        <dbReference type="ARBA" id="ARBA00005417"/>
    </source>
</evidence>
<keyword evidence="9" id="KW-1185">Reference proteome</keyword>
<dbReference type="InterPro" id="IPR027417">
    <property type="entry name" value="P-loop_NTPase"/>
</dbReference>
<sequence>MGSVITAEGLTKAFGATVALRDLTLEVQPGEVFGYLGPNGAGKTTTLRLIMGLIRPTTGSVSVLGMDAWRDAVPIHARVGYVPGELVLYDRLTGYDHVDYLAALRGGTRPARVDQLAEQLDLDLRRPARELSRGNRQKVALVLALMTEPELLVLDEPTGGLDPMVQRTVQGLILDHAAGGGAVLLSSHVLGEVQRVASRIGVLRAGRLVAVERLDDLRAKSLHHVEVQFAEAVPAGILDPVPDLRDVTVDGSSLRCSAPQSSLDAVLKVVSAHPVVDFACAEAELEETFLAYYGAGETDAA</sequence>
<dbReference type="Proteomes" id="UP000316747">
    <property type="component" value="Unassembled WGS sequence"/>
</dbReference>
<name>A0A543HVV1_9MICO</name>
<evidence type="ECO:0000259" key="7">
    <source>
        <dbReference type="PROSITE" id="PS50893"/>
    </source>
</evidence>
<dbReference type="OrthoDB" id="9804819at2"/>
<dbReference type="InterPro" id="IPR003439">
    <property type="entry name" value="ABC_transporter-like_ATP-bd"/>
</dbReference>
<organism evidence="8 9">
    <name type="scientific">Humibacillus xanthopallidus</name>
    <dbReference type="NCBI Taxonomy" id="412689"/>
    <lineage>
        <taxon>Bacteria</taxon>
        <taxon>Bacillati</taxon>
        <taxon>Actinomycetota</taxon>
        <taxon>Actinomycetes</taxon>
        <taxon>Micrococcales</taxon>
        <taxon>Intrasporangiaceae</taxon>
        <taxon>Humibacillus</taxon>
    </lineage>
</organism>
<dbReference type="AlphaFoldDB" id="A0A543HVV1"/>
<dbReference type="PROSITE" id="PS50893">
    <property type="entry name" value="ABC_TRANSPORTER_2"/>
    <property type="match status" value="1"/>
</dbReference>